<comment type="pathway">
    <text evidence="4 9">Aromatic compound metabolism; phenylacetate degradation.</text>
</comment>
<dbReference type="FunFam" id="3.40.50.12780:FF:000016">
    <property type="entry name" value="Phenylacetate-coenzyme A ligase"/>
    <property type="match status" value="1"/>
</dbReference>
<name>A0A8J4HAB0_9PROT</name>
<dbReference type="PANTHER" id="PTHR43439:SF1">
    <property type="entry name" value="PHENYLACETATE-COENZYME A LIGASE"/>
    <property type="match status" value="1"/>
</dbReference>
<comment type="subunit">
    <text evidence="1">Monomer.</text>
</comment>
<dbReference type="CDD" id="cd05913">
    <property type="entry name" value="PaaK"/>
    <property type="match status" value="1"/>
</dbReference>
<protein>
    <recommendedName>
        <fullName evidence="7 9">Phenylacetate-coenzyme A ligase</fullName>
        <ecNumber evidence="6 9">6.2.1.30</ecNumber>
    </recommendedName>
    <alternativeName>
        <fullName evidence="8 9">Phenylacetyl-CoA ligase</fullName>
    </alternativeName>
</protein>
<evidence type="ECO:0000259" key="11">
    <source>
        <dbReference type="Pfam" id="PF14535"/>
    </source>
</evidence>
<comment type="similarity">
    <text evidence="5 9">Belongs to the phenylacetyl-CoA ligase family.</text>
</comment>
<evidence type="ECO:0000256" key="5">
    <source>
        <dbReference type="ARBA" id="ARBA00061566"/>
    </source>
</evidence>
<dbReference type="InterPro" id="IPR028154">
    <property type="entry name" value="AMP-dep_Lig_C"/>
</dbReference>
<sequence length="421" mass="45213">MSRDALAALQLERLRAVLRRTYDRVAPYRAKCQAAGVRPEDLHHLDDLSAFPFSLKTDLRDAYPFGLFAVPREQVLRLHASSGTTGRPTVVGYTHNDLAIWAELVARGLAAAGARPGDVIHNAYGYGLFTGGLGLHAGAERLGATVVPASGGGTERQVVLLRDFAADVLCATPSYALNLAEVAEREGVDLRGARLRLGLFGAEPWSDGMRAELEARLGIVARDVYGLSEVLGPGVAVECEAGAGLHGWEDHFLFETVDPDTGARLPDGAAGELVITTLTKEALPMIRYRTRDISRLDFAPCACGRTHARIMRITGRSDDMLIIRGVNVYPTQVEAALVDLPGASPHYLLVVAHTGTMDTLTVELEADPLREAASYPSLAREAAHRIKSLIGISAAIVVREPGALPRSLGKAVRVRDLRPKS</sequence>
<evidence type="ECO:0000259" key="10">
    <source>
        <dbReference type="Pfam" id="PF00501"/>
    </source>
</evidence>
<dbReference type="PIRSF" id="PIRSF006444">
    <property type="entry name" value="PaaK"/>
    <property type="match status" value="1"/>
</dbReference>
<dbReference type="InterPro" id="IPR045851">
    <property type="entry name" value="AMP-bd_C_sf"/>
</dbReference>
<dbReference type="InterPro" id="IPR000873">
    <property type="entry name" value="AMP-dep_synth/lig_dom"/>
</dbReference>
<dbReference type="Gene3D" id="3.30.300.30">
    <property type="match status" value="1"/>
</dbReference>
<evidence type="ECO:0000256" key="2">
    <source>
        <dbReference type="ARBA" id="ARBA00022598"/>
    </source>
</evidence>
<dbReference type="Pfam" id="PF00501">
    <property type="entry name" value="AMP-binding"/>
    <property type="match status" value="1"/>
</dbReference>
<comment type="caution">
    <text evidence="12">The sequence shown here is derived from an EMBL/GenBank/DDBJ whole genome shotgun (WGS) entry which is preliminary data.</text>
</comment>
<keyword evidence="2 9" id="KW-0436">Ligase</keyword>
<evidence type="ECO:0000256" key="9">
    <source>
        <dbReference type="PIRNR" id="PIRNR006444"/>
    </source>
</evidence>
<dbReference type="InterPro" id="IPR051414">
    <property type="entry name" value="Adenylate-forming_Reductase"/>
</dbReference>
<dbReference type="EC" id="6.2.1.30" evidence="6 9"/>
<evidence type="ECO:0000256" key="8">
    <source>
        <dbReference type="ARBA" id="ARBA00075111"/>
    </source>
</evidence>
<dbReference type="EMBL" id="DTQM01000108">
    <property type="protein sequence ID" value="HGC42708.1"/>
    <property type="molecule type" value="Genomic_DNA"/>
</dbReference>
<dbReference type="GO" id="GO:0000166">
    <property type="term" value="F:nucleotide binding"/>
    <property type="evidence" value="ECO:0007669"/>
    <property type="project" value="UniProtKB-KW"/>
</dbReference>
<accession>A0A8J4HAB0</accession>
<comment type="function">
    <text evidence="9">Catalyzes the activation of phenylacetic acid (PA) to phenylacetyl-CoA (PA-CoA).</text>
</comment>
<keyword evidence="3 9" id="KW-0547">Nucleotide-binding</keyword>
<evidence type="ECO:0000256" key="1">
    <source>
        <dbReference type="ARBA" id="ARBA00011245"/>
    </source>
</evidence>
<dbReference type="InterPro" id="IPR011880">
    <property type="entry name" value="PA_CoA_ligase"/>
</dbReference>
<evidence type="ECO:0000256" key="6">
    <source>
        <dbReference type="ARBA" id="ARBA00066629"/>
    </source>
</evidence>
<gene>
    <name evidence="12" type="ORF">ENY07_05740</name>
</gene>
<evidence type="ECO:0000256" key="4">
    <source>
        <dbReference type="ARBA" id="ARBA00060591"/>
    </source>
</evidence>
<dbReference type="UniPathway" id="UPA00930"/>
<dbReference type="InterPro" id="IPR042099">
    <property type="entry name" value="ANL_N_sf"/>
</dbReference>
<feature type="domain" description="AMP-dependent ligase C-terminal" evidence="11">
    <location>
        <begin position="325"/>
        <end position="418"/>
    </location>
</feature>
<dbReference type="AlphaFoldDB" id="A0A8J4HAB0"/>
<comment type="catalytic activity">
    <reaction evidence="9">
        <text>2-phenylacetate + ATP + CoA = phenylacetyl-CoA + AMP + diphosphate</text>
        <dbReference type="Rhea" id="RHEA:20956"/>
        <dbReference type="ChEBI" id="CHEBI:18401"/>
        <dbReference type="ChEBI" id="CHEBI:30616"/>
        <dbReference type="ChEBI" id="CHEBI:33019"/>
        <dbReference type="ChEBI" id="CHEBI:57287"/>
        <dbReference type="ChEBI" id="CHEBI:57390"/>
        <dbReference type="ChEBI" id="CHEBI:456215"/>
        <dbReference type="EC" id="6.2.1.30"/>
    </reaction>
</comment>
<evidence type="ECO:0000313" key="12">
    <source>
        <dbReference type="EMBL" id="HGC42708.1"/>
    </source>
</evidence>
<dbReference type="GO" id="GO:0047475">
    <property type="term" value="F:phenylacetate-CoA ligase activity"/>
    <property type="evidence" value="ECO:0007669"/>
    <property type="project" value="UniProtKB-EC"/>
</dbReference>
<organism evidence="12">
    <name type="scientific">Acidicaldus sp</name>
    <dbReference type="NCBI Taxonomy" id="1872105"/>
    <lineage>
        <taxon>Bacteria</taxon>
        <taxon>Pseudomonadati</taxon>
        <taxon>Pseudomonadota</taxon>
        <taxon>Alphaproteobacteria</taxon>
        <taxon>Acetobacterales</taxon>
        <taxon>Acetobacteraceae</taxon>
        <taxon>Acidicaldus</taxon>
    </lineage>
</organism>
<evidence type="ECO:0000256" key="3">
    <source>
        <dbReference type="ARBA" id="ARBA00022741"/>
    </source>
</evidence>
<reference evidence="12" key="1">
    <citation type="journal article" date="2020" name="mSystems">
        <title>Genome- and Community-Level Interaction Insights into Carbon Utilization and Element Cycling Functions of Hydrothermarchaeota in Hydrothermal Sediment.</title>
        <authorList>
            <person name="Zhou Z."/>
            <person name="Liu Y."/>
            <person name="Xu W."/>
            <person name="Pan J."/>
            <person name="Luo Z.H."/>
            <person name="Li M."/>
        </authorList>
    </citation>
    <scope>NUCLEOTIDE SEQUENCE</scope>
    <source>
        <strain evidence="12">SpSt-997</strain>
    </source>
</reference>
<dbReference type="SUPFAM" id="SSF56801">
    <property type="entry name" value="Acetyl-CoA synthetase-like"/>
    <property type="match status" value="1"/>
</dbReference>
<proteinExistence type="inferred from homology"/>
<dbReference type="Gene3D" id="3.40.50.12780">
    <property type="entry name" value="N-terminal domain of ligase-like"/>
    <property type="match status" value="1"/>
</dbReference>
<dbReference type="Pfam" id="PF14535">
    <property type="entry name" value="AMP-binding_C_2"/>
    <property type="match status" value="1"/>
</dbReference>
<dbReference type="GO" id="GO:0010124">
    <property type="term" value="P:phenylacetate catabolic process"/>
    <property type="evidence" value="ECO:0007669"/>
    <property type="project" value="UniProtKB-UniRule"/>
</dbReference>
<evidence type="ECO:0000256" key="7">
    <source>
        <dbReference type="ARBA" id="ARBA00068695"/>
    </source>
</evidence>
<feature type="domain" description="AMP-dependent synthetase/ligase" evidence="10">
    <location>
        <begin position="75"/>
        <end position="276"/>
    </location>
</feature>
<dbReference type="PANTHER" id="PTHR43439">
    <property type="entry name" value="PHENYLACETATE-COENZYME A LIGASE"/>
    <property type="match status" value="1"/>
</dbReference>